<dbReference type="Proteomes" id="UP000682782">
    <property type="component" value="Chromosome"/>
</dbReference>
<organism evidence="1 2">
    <name type="scientific">Aristaeella hokkaidonensis</name>
    <dbReference type="NCBI Taxonomy" id="3046382"/>
    <lineage>
        <taxon>Bacteria</taxon>
        <taxon>Bacillati</taxon>
        <taxon>Bacillota</taxon>
        <taxon>Clostridia</taxon>
        <taxon>Eubacteriales</taxon>
        <taxon>Aristaeellaceae</taxon>
        <taxon>Aristaeella</taxon>
    </lineage>
</organism>
<proteinExistence type="predicted"/>
<dbReference type="EMBL" id="CP068393">
    <property type="protein sequence ID" value="QUC66888.1"/>
    <property type="molecule type" value="Genomic_DNA"/>
</dbReference>
<gene>
    <name evidence="1" type="ORF">JYE49_13760</name>
</gene>
<evidence type="ECO:0000313" key="1">
    <source>
        <dbReference type="EMBL" id="QUC66888.1"/>
    </source>
</evidence>
<accession>A0AC61N6V9</accession>
<sequence length="863" mass="95106">MSEKNRLPLPTAVRRALWILAALVVIGAGVFLGWYLIHYRGYDEYRLYVQQPAEKMEAAALKTQKDPENSVPGFALASQNDNLALYLNEKTAEVALRDRKSGRVVYSNPQDAAEDPVARSGLNQGNLRSQFILNYLDTNSREGTPWSSYAKCVENGQIEYLRLENGFRAVYTLSNEKLMLVPRQMTAEWFEVLSNAGRKQAAKSYVLDEESGLYVLKSQGVTARNRQQIDADARKAGFTMEDYAEMEALAEEEAAEAAESTSFVIALDYTLTPEGLTVTIPHAEIMEAGGGKIRSIQLLPFFGAAGTAETGGIVVPDGSGALINFNNGKNTAPQYNQAIYDLDLIDSDFTATQNMQSARLALFGICREDYSLLASCGRGATLASVTADVAGRNNSYNYAYFTFSLRRTDTLIVAGEEAIVAEQDAYPVDCAVTYRILDGDYTGYNGLAKAVRESLLSSGNLKLKAETSGDIPFYCDILGGVRETAHWMGVQYLRVMPMTTFAQAEEMMSSLRGEQVGNLRVNLQGWMNGGYYHDPVSHVSVLNELGGEKGLKRLRLSAAENGDRIYPDAALQLVTEIAKGFMRSEEASRYYAKGYAAELGVVNPVSMRRMATLGFAERGYMLLSPRFLPRYAAQLAASADRLGLDALSLRDLGNEVHADKRRTNVISREADLDLVKHAFSVIGAGERELMVSGGNDYSFPYVRHVINAPVEATMFAIVDEQIPLWELILHGSADYCGSPLNLMQSENRRATLLHLIEYGASTHYTFTWKDAADMKYTGLNNNYATTFSSWKEEAAESYRFVNGALSRVSGAEMLRHDRLSDTLARVTYSNGTVLYVNSGEREAAADGYRIPAMDYLAVGGDKE</sequence>
<protein>
    <submittedName>
        <fullName evidence="1">Uncharacterized protein</fullName>
    </submittedName>
</protein>
<name>A0AC61N6V9_9FIRM</name>
<keyword evidence="2" id="KW-1185">Reference proteome</keyword>
<reference evidence="1" key="1">
    <citation type="submission" date="2021-01" db="EMBL/GenBank/DDBJ databases">
        <title>Complete genome sequence of Clostridiales bacterium R-7.</title>
        <authorList>
            <person name="Mahoney-Kurpe S.C."/>
            <person name="Palevich N."/>
            <person name="Koike S."/>
            <person name="Moon C.D."/>
            <person name="Attwood G.T."/>
        </authorList>
    </citation>
    <scope>NUCLEOTIDE SEQUENCE</scope>
    <source>
        <strain evidence="1">R-7</strain>
    </source>
</reference>
<evidence type="ECO:0000313" key="2">
    <source>
        <dbReference type="Proteomes" id="UP000682782"/>
    </source>
</evidence>